<dbReference type="InterPro" id="IPR021109">
    <property type="entry name" value="Peptidase_aspartic_dom_sf"/>
</dbReference>
<keyword evidence="7" id="KW-0064">Aspartyl protease</keyword>
<protein>
    <submittedName>
        <fullName evidence="12">Aste57867_951 protein</fullName>
    </submittedName>
</protein>
<keyword evidence="4 7" id="KW-0378">Hydrolase</keyword>
<reference evidence="12 13" key="1">
    <citation type="submission" date="2019-03" db="EMBL/GenBank/DDBJ databases">
        <authorList>
            <person name="Gaulin E."/>
            <person name="Dumas B."/>
        </authorList>
    </citation>
    <scope>NUCLEOTIDE SEQUENCE [LARGE SCALE GENOMIC DNA]</scope>
    <source>
        <strain evidence="12">CBS 568.67</strain>
    </source>
</reference>
<dbReference type="Gene3D" id="2.40.70.10">
    <property type="entry name" value="Acid Proteases"/>
    <property type="match status" value="2"/>
</dbReference>
<evidence type="ECO:0000313" key="11">
    <source>
        <dbReference type="EMBL" id="KAF0719557.1"/>
    </source>
</evidence>
<reference evidence="11" key="2">
    <citation type="submission" date="2019-06" db="EMBL/GenBank/DDBJ databases">
        <title>Genomics analysis of Aphanomyces spp. identifies a new class of oomycete effector associated with host adaptation.</title>
        <authorList>
            <person name="Gaulin E."/>
        </authorList>
    </citation>
    <scope>NUCLEOTIDE SEQUENCE</scope>
    <source>
        <strain evidence="11">CBS 578.67</strain>
    </source>
</reference>
<dbReference type="SUPFAM" id="SSF50630">
    <property type="entry name" value="Acid proteases"/>
    <property type="match status" value="1"/>
</dbReference>
<keyword evidence="2 7" id="KW-0645">Protease</keyword>
<dbReference type="Pfam" id="PF00026">
    <property type="entry name" value="Asp"/>
    <property type="match status" value="1"/>
</dbReference>
<evidence type="ECO:0000256" key="6">
    <source>
        <dbReference type="PIRSR" id="PIRSR601461-1"/>
    </source>
</evidence>
<dbReference type="EMBL" id="VJMH01000062">
    <property type="protein sequence ID" value="KAF0719557.1"/>
    <property type="molecule type" value="Genomic_DNA"/>
</dbReference>
<feature type="signal peptide" evidence="9">
    <location>
        <begin position="1"/>
        <end position="19"/>
    </location>
</feature>
<feature type="region of interest" description="Disordered" evidence="8">
    <location>
        <begin position="474"/>
        <end position="500"/>
    </location>
</feature>
<feature type="active site" evidence="6">
    <location>
        <position position="288"/>
    </location>
</feature>
<feature type="chain" id="PRO_5033436565" evidence="9">
    <location>
        <begin position="20"/>
        <end position="500"/>
    </location>
</feature>
<dbReference type="GO" id="GO:0004190">
    <property type="term" value="F:aspartic-type endopeptidase activity"/>
    <property type="evidence" value="ECO:0007669"/>
    <property type="project" value="UniProtKB-KW"/>
</dbReference>
<comment type="subcellular location">
    <subcellularLocation>
        <location evidence="5">Endomembrane system</location>
        <topology evidence="5">Single-pass type I membrane protein</topology>
    </subcellularLocation>
</comment>
<dbReference type="GO" id="GO:0006508">
    <property type="term" value="P:proteolysis"/>
    <property type="evidence" value="ECO:0007669"/>
    <property type="project" value="UniProtKB-KW"/>
</dbReference>
<feature type="domain" description="Peptidase A1" evidence="10">
    <location>
        <begin position="68"/>
        <end position="409"/>
    </location>
</feature>
<evidence type="ECO:0000256" key="7">
    <source>
        <dbReference type="RuleBase" id="RU000454"/>
    </source>
</evidence>
<evidence type="ECO:0000256" key="3">
    <source>
        <dbReference type="ARBA" id="ARBA00022729"/>
    </source>
</evidence>
<dbReference type="OrthoDB" id="2747330at2759"/>
<dbReference type="PANTHER" id="PTHR13683:SF375">
    <property type="entry name" value="PEPTIDASE A1 DOMAIN-CONTAINING PROTEIN"/>
    <property type="match status" value="1"/>
</dbReference>
<feature type="active site" evidence="6">
    <location>
        <position position="84"/>
    </location>
</feature>
<dbReference type="AlphaFoldDB" id="A0A485K478"/>
<keyword evidence="13" id="KW-1185">Reference proteome</keyword>
<proteinExistence type="inferred from homology"/>
<comment type="similarity">
    <text evidence="1 7">Belongs to the peptidase A1 family.</text>
</comment>
<dbReference type="InterPro" id="IPR001461">
    <property type="entry name" value="Aspartic_peptidase_A1"/>
</dbReference>
<evidence type="ECO:0000256" key="4">
    <source>
        <dbReference type="ARBA" id="ARBA00022801"/>
    </source>
</evidence>
<dbReference type="GO" id="GO:0012505">
    <property type="term" value="C:endomembrane system"/>
    <property type="evidence" value="ECO:0007669"/>
    <property type="project" value="UniProtKB-SubCell"/>
</dbReference>
<dbReference type="InterPro" id="IPR033121">
    <property type="entry name" value="PEPTIDASE_A1"/>
</dbReference>
<evidence type="ECO:0000256" key="1">
    <source>
        <dbReference type="ARBA" id="ARBA00007447"/>
    </source>
</evidence>
<dbReference type="PROSITE" id="PS00141">
    <property type="entry name" value="ASP_PROTEASE"/>
    <property type="match status" value="1"/>
</dbReference>
<evidence type="ECO:0000256" key="9">
    <source>
        <dbReference type="SAM" id="SignalP"/>
    </source>
</evidence>
<dbReference type="InterPro" id="IPR001969">
    <property type="entry name" value="Aspartic_peptidase_AS"/>
</dbReference>
<dbReference type="EMBL" id="CAADRA010000062">
    <property type="protein sequence ID" value="VFT78174.1"/>
    <property type="molecule type" value="Genomic_DNA"/>
</dbReference>
<accession>A0A485K478</accession>
<name>A0A485K478_9STRA</name>
<dbReference type="Proteomes" id="UP000332933">
    <property type="component" value="Unassembled WGS sequence"/>
</dbReference>
<dbReference type="PANTHER" id="PTHR13683">
    <property type="entry name" value="ASPARTYL PROTEASES"/>
    <property type="match status" value="1"/>
</dbReference>
<evidence type="ECO:0000256" key="2">
    <source>
        <dbReference type="ARBA" id="ARBA00022670"/>
    </source>
</evidence>
<keyword evidence="3 9" id="KW-0732">Signal</keyword>
<organism evidence="12 13">
    <name type="scientific">Aphanomyces stellatus</name>
    <dbReference type="NCBI Taxonomy" id="120398"/>
    <lineage>
        <taxon>Eukaryota</taxon>
        <taxon>Sar</taxon>
        <taxon>Stramenopiles</taxon>
        <taxon>Oomycota</taxon>
        <taxon>Saprolegniomycetes</taxon>
        <taxon>Saprolegniales</taxon>
        <taxon>Verrucalvaceae</taxon>
        <taxon>Aphanomyces</taxon>
    </lineage>
</organism>
<evidence type="ECO:0000259" key="10">
    <source>
        <dbReference type="PROSITE" id="PS51767"/>
    </source>
</evidence>
<dbReference type="PROSITE" id="PS51767">
    <property type="entry name" value="PEPTIDASE_A1"/>
    <property type="match status" value="1"/>
</dbReference>
<evidence type="ECO:0000256" key="8">
    <source>
        <dbReference type="SAM" id="MobiDB-lite"/>
    </source>
</evidence>
<evidence type="ECO:0000256" key="5">
    <source>
        <dbReference type="ARBA" id="ARBA00046288"/>
    </source>
</evidence>
<sequence>MRSGLAALAALFAADVAHAASNGISLRMKRLETTHEEMYLQSLREVDAEASLHAYAVKTDLLLGQGVHSVEVFFGGQRRVLIVDTGSADTAFPCAKCNECGVDHMNPFYATTDDSQYVTCAENAELGFSACKKCTTDHRCSFAESYVEGSGWEAFKVRDKCHFATDPSVAADVVFGCMYTESGAFLDQRADGIMGMSQDLDAIFLQFFKSGATSMQGFSQCISKTGGTMAIGGLDPSVHKPGAEMQFTPLRRTGYTYWTVFLESVSVDGRVVDVDQSVYNAHRGCVLDSGTTYVYLPSAVLPAFQTQWEAAVLAADLSSRFETYTEGAQYYIPTRAQLAQLPTIAFNFTNNATMFLPPEQYMVPVDEYSGEYMATIFFEDFAHATILGASMLENHNVLYDMGNSRVGFAPADCDSAAAATSSSALITDVGGDKFTPEFSWLEFCLSSPSASGFFLGMLALFVAKEVVAAVSTTRKGEKGSAMDDDNDSGGDTSFRLHVSE</sequence>
<gene>
    <name evidence="12" type="primary">Aste57867_951</name>
    <name evidence="11" type="ORF">As57867_000950</name>
    <name evidence="12" type="ORF">ASTE57867_951</name>
</gene>
<evidence type="ECO:0000313" key="13">
    <source>
        <dbReference type="Proteomes" id="UP000332933"/>
    </source>
</evidence>
<evidence type="ECO:0000313" key="12">
    <source>
        <dbReference type="EMBL" id="VFT78174.1"/>
    </source>
</evidence>
<dbReference type="PRINTS" id="PR00792">
    <property type="entry name" value="PEPSIN"/>
</dbReference>